<dbReference type="AlphaFoldDB" id="A0A368UNI3"/>
<evidence type="ECO:0000313" key="1">
    <source>
        <dbReference type="EMBL" id="RCW28964.1"/>
    </source>
</evidence>
<dbReference type="NCBIfam" id="TIGR04256">
    <property type="entry name" value="GxxExxY"/>
    <property type="match status" value="1"/>
</dbReference>
<protein>
    <submittedName>
        <fullName evidence="1">GxxExxY protein</fullName>
    </submittedName>
</protein>
<comment type="caution">
    <text evidence="1">The sequence shown here is derived from an EMBL/GenBank/DDBJ whole genome shotgun (WGS) entry which is preliminary data.</text>
</comment>
<dbReference type="Proteomes" id="UP000252733">
    <property type="component" value="Unassembled WGS sequence"/>
</dbReference>
<gene>
    <name evidence="1" type="ORF">DFO77_13317</name>
</gene>
<evidence type="ECO:0000313" key="2">
    <source>
        <dbReference type="Proteomes" id="UP000252733"/>
    </source>
</evidence>
<sequence>MEISKSYLNDLVYQIIGSAIEVHKAIGPGLLESVYHKCMIEELNNRSIHFESERKVPVIYKGKKIDTEFDAICLLKTFWPLNSRLLKI</sequence>
<keyword evidence="2" id="KW-1185">Reference proteome</keyword>
<name>A0A368UNI3_9BACT</name>
<accession>A0A368UNI3</accession>
<dbReference type="Pfam" id="PF13366">
    <property type="entry name" value="PDDEXK_3"/>
    <property type="match status" value="1"/>
</dbReference>
<reference evidence="1 2" key="1">
    <citation type="submission" date="2018-07" db="EMBL/GenBank/DDBJ databases">
        <title>Freshwater and sediment microbial communities from various areas in North America, analyzing microbe dynamics in response to fracking.</title>
        <authorList>
            <person name="Lamendella R."/>
        </authorList>
    </citation>
    <scope>NUCLEOTIDE SEQUENCE [LARGE SCALE GENOMIC DNA]</scope>
    <source>
        <strain evidence="1 2">160A</strain>
    </source>
</reference>
<dbReference type="InterPro" id="IPR026350">
    <property type="entry name" value="GxxExxY"/>
</dbReference>
<proteinExistence type="predicted"/>
<dbReference type="EMBL" id="QPIZ01000033">
    <property type="protein sequence ID" value="RCW28964.1"/>
    <property type="molecule type" value="Genomic_DNA"/>
</dbReference>
<organism evidence="1 2">
    <name type="scientific">Marinilabilia salmonicolor</name>
    <dbReference type="NCBI Taxonomy" id="989"/>
    <lineage>
        <taxon>Bacteria</taxon>
        <taxon>Pseudomonadati</taxon>
        <taxon>Bacteroidota</taxon>
        <taxon>Bacteroidia</taxon>
        <taxon>Marinilabiliales</taxon>
        <taxon>Marinilabiliaceae</taxon>
        <taxon>Marinilabilia</taxon>
    </lineage>
</organism>